<reference evidence="1 2" key="1">
    <citation type="submission" date="2018-10" db="EMBL/GenBank/DDBJ databases">
        <title>Sequencing the genomes of 1000 actinobacteria strains.</title>
        <authorList>
            <person name="Klenk H.-P."/>
        </authorList>
    </citation>
    <scope>NUCLEOTIDE SEQUENCE [LARGE SCALE GENOMIC DNA]</scope>
    <source>
        <strain evidence="1 2">DSM 43800</strain>
    </source>
</reference>
<gene>
    <name evidence="1" type="ORF">C8E97_1394</name>
</gene>
<evidence type="ECO:0008006" key="3">
    <source>
        <dbReference type="Google" id="ProtNLM"/>
    </source>
</evidence>
<name>A0A495VWW3_9PSEU</name>
<evidence type="ECO:0000313" key="2">
    <source>
        <dbReference type="Proteomes" id="UP000282084"/>
    </source>
</evidence>
<comment type="caution">
    <text evidence="1">The sequence shown here is derived from an EMBL/GenBank/DDBJ whole genome shotgun (WGS) entry which is preliminary data.</text>
</comment>
<proteinExistence type="predicted"/>
<dbReference type="Proteomes" id="UP000282084">
    <property type="component" value="Unassembled WGS sequence"/>
</dbReference>
<keyword evidence="2" id="KW-1185">Reference proteome</keyword>
<evidence type="ECO:0000313" key="1">
    <source>
        <dbReference type="EMBL" id="RKT52855.1"/>
    </source>
</evidence>
<protein>
    <recommendedName>
        <fullName evidence="3">Malate dehydrogenase (Oxaloacetate-decarboxylating)</fullName>
    </recommendedName>
</protein>
<dbReference type="OrthoDB" id="3624413at2"/>
<sequence length="247" mass="24882">MSVAVIGDGGTLAGSEVEPALRRLADALARSIGAPVRALRLGPGFDLPDAVDAVVLAHTRPGHAWRSPVGVPVVADRDATAVVLVARLLATLAAEGRTPRCGVVVIAGASACPELGPLLLAAGVRDITLWNEADGRAFPLRRIASRAHAVLDLTGAAGAPVPPREAAPGGLSVIGAGGEADLLLVLPGLLDALRRVPGAAVDADVLLAAVLALVMATPPDRRLPVGPSPELSARVADAVIRSLLPTD</sequence>
<dbReference type="EMBL" id="RBXO01000001">
    <property type="protein sequence ID" value="RKT52855.1"/>
    <property type="molecule type" value="Genomic_DNA"/>
</dbReference>
<accession>A0A495VWW3</accession>
<dbReference type="AlphaFoldDB" id="A0A495VWW3"/>
<organism evidence="1 2">
    <name type="scientific">Saccharothrix australiensis</name>
    <dbReference type="NCBI Taxonomy" id="2072"/>
    <lineage>
        <taxon>Bacteria</taxon>
        <taxon>Bacillati</taxon>
        <taxon>Actinomycetota</taxon>
        <taxon>Actinomycetes</taxon>
        <taxon>Pseudonocardiales</taxon>
        <taxon>Pseudonocardiaceae</taxon>
        <taxon>Saccharothrix</taxon>
    </lineage>
</organism>
<dbReference type="RefSeq" id="WP_147455016.1">
    <property type="nucleotide sequence ID" value="NZ_RBXO01000001.1"/>
</dbReference>